<comment type="caution">
    <text evidence="4">The sequence shown here is derived from an EMBL/GenBank/DDBJ whole genome shotgun (WGS) entry which is preliminary data.</text>
</comment>
<proteinExistence type="predicted"/>
<dbReference type="Pfam" id="PF26109">
    <property type="entry name" value="WHD_BrxR"/>
    <property type="match status" value="1"/>
</dbReference>
<accession>A0ABW8KSL1</accession>
<feature type="domain" description="DNA-binding transcriptional repressor CapW winged helix-turn-helix" evidence="3">
    <location>
        <begin position="5"/>
        <end position="87"/>
    </location>
</feature>
<dbReference type="InterPro" id="IPR059020">
    <property type="entry name" value="CapW_CTD"/>
</dbReference>
<dbReference type="Pfam" id="PF13280">
    <property type="entry name" value="WYL"/>
    <property type="match status" value="1"/>
</dbReference>
<gene>
    <name evidence="4" type="ORF">ACI2JU_02860</name>
</gene>
<protein>
    <submittedName>
        <fullName evidence="4">WYL domain-containing protein</fullName>
    </submittedName>
</protein>
<dbReference type="Proteomes" id="UP001620262">
    <property type="component" value="Unassembled WGS sequence"/>
</dbReference>
<feature type="domain" description="WYL" evidence="1">
    <location>
        <begin position="110"/>
        <end position="175"/>
    </location>
</feature>
<sequence>MNKKVYQSFSIIENLAYWEGGLNASILGAFLGIAPSNARKYIKEYQTQYPKNLIYNSSNPEKLFEAQPEFECKVITGKWADYVQFISANKTYQSFIDLGPHALQHVQPSIFRQINFAIRKHNALTVIYHSRSRPDGRIRVIHPHAIASSGLRWHCRAYDPEDNEYKDFNLGRIGKVIRQEPSELNHSNDLKWFKFESLVVGPNNKLDDAFQAIVMRDYGREKNSTIKIRQSMVPYFLQFHNVSIDVENDNPHEKPLMLVNAKELHHCLF</sequence>
<evidence type="ECO:0000259" key="3">
    <source>
        <dbReference type="Pfam" id="PF26109"/>
    </source>
</evidence>
<name>A0ABW8KSL1_9GAMM</name>
<keyword evidence="5" id="KW-1185">Reference proteome</keyword>
<dbReference type="PROSITE" id="PS52050">
    <property type="entry name" value="WYL"/>
    <property type="match status" value="1"/>
</dbReference>
<evidence type="ECO:0000259" key="2">
    <source>
        <dbReference type="Pfam" id="PF26107"/>
    </source>
</evidence>
<evidence type="ECO:0000259" key="1">
    <source>
        <dbReference type="Pfam" id="PF13280"/>
    </source>
</evidence>
<evidence type="ECO:0000313" key="4">
    <source>
        <dbReference type="EMBL" id="MFK3862811.1"/>
    </source>
</evidence>
<reference evidence="4 5" key="1">
    <citation type="submission" date="2024-11" db="EMBL/GenBank/DDBJ databases">
        <title>The Natural Products Discovery Center: Release of the First 8490 Sequenced Strains for Exploring Actinobacteria Biosynthetic Diversity.</title>
        <authorList>
            <person name="Kalkreuter E."/>
            <person name="Kautsar S.A."/>
            <person name="Yang D."/>
            <person name="Bader C.D."/>
            <person name="Teijaro C.N."/>
            <person name="Fluegel L."/>
            <person name="Davis C.M."/>
            <person name="Simpson J.R."/>
            <person name="Lauterbach L."/>
            <person name="Steele A.D."/>
            <person name="Gui C."/>
            <person name="Meng S."/>
            <person name="Li G."/>
            <person name="Viehrig K."/>
            <person name="Ye F."/>
            <person name="Su P."/>
            <person name="Kiefer A.F."/>
            <person name="Nichols A."/>
            <person name="Cepeda A.J."/>
            <person name="Yan W."/>
            <person name="Fan B."/>
            <person name="Jiang Y."/>
            <person name="Adhikari A."/>
            <person name="Zheng C.-J."/>
            <person name="Schuster L."/>
            <person name="Cowan T.M."/>
            <person name="Smanski M.J."/>
            <person name="Chevrette M.G."/>
            <person name="De Carvalho L.P.S."/>
            <person name="Shen B."/>
        </authorList>
    </citation>
    <scope>NUCLEOTIDE SEQUENCE [LARGE SCALE GENOMIC DNA]</scope>
    <source>
        <strain evidence="4 5">NPDC078403</strain>
    </source>
</reference>
<dbReference type="EMBL" id="JBJDOT010000003">
    <property type="protein sequence ID" value="MFK3862811.1"/>
    <property type="molecule type" value="Genomic_DNA"/>
</dbReference>
<organism evidence="4 5">
    <name type="scientific">Pseudoalteromonas rhizosphaerae</name>
    <dbReference type="NCBI Taxonomy" id="2518973"/>
    <lineage>
        <taxon>Bacteria</taxon>
        <taxon>Pseudomonadati</taxon>
        <taxon>Pseudomonadota</taxon>
        <taxon>Gammaproteobacteria</taxon>
        <taxon>Alteromonadales</taxon>
        <taxon>Pseudoalteromonadaceae</taxon>
        <taxon>Pseudoalteromonas</taxon>
    </lineage>
</organism>
<dbReference type="InterPro" id="IPR026881">
    <property type="entry name" value="WYL_dom"/>
</dbReference>
<dbReference type="RefSeq" id="WP_404674678.1">
    <property type="nucleotide sequence ID" value="NZ_JBJDOT010000003.1"/>
</dbReference>
<dbReference type="InterPro" id="IPR059019">
    <property type="entry name" value="WHD_CapW"/>
</dbReference>
<evidence type="ECO:0000313" key="5">
    <source>
        <dbReference type="Proteomes" id="UP001620262"/>
    </source>
</evidence>
<dbReference type="Pfam" id="PF26107">
    <property type="entry name" value="BrxR_CTD"/>
    <property type="match status" value="1"/>
</dbReference>
<feature type="domain" description="DNA-binding transcriptional repressor CapW C-terminal dimerisation" evidence="2">
    <location>
        <begin position="197"/>
        <end position="264"/>
    </location>
</feature>